<evidence type="ECO:0000256" key="7">
    <source>
        <dbReference type="ARBA" id="ARBA00023146"/>
    </source>
</evidence>
<organism evidence="12 14">
    <name type="scientific">Thermoproteota archaeon</name>
    <dbReference type="NCBI Taxonomy" id="2056631"/>
    <lineage>
        <taxon>Archaea</taxon>
        <taxon>Thermoproteota</taxon>
    </lineage>
</organism>
<dbReference type="FunFam" id="1.10.240.10:FF:000007">
    <property type="entry name" value="Tryptophan--tRNA ligase"/>
    <property type="match status" value="1"/>
</dbReference>
<evidence type="ECO:0000256" key="5">
    <source>
        <dbReference type="ARBA" id="ARBA00022840"/>
    </source>
</evidence>
<evidence type="ECO:0000256" key="2">
    <source>
        <dbReference type="ARBA" id="ARBA00022490"/>
    </source>
</evidence>
<reference evidence="11 13" key="2">
    <citation type="journal article" date="2019" name="Nat. Microbiol.">
        <title>Wide diversity of methane and short-chain alkane metabolisms in uncultured archaea.</title>
        <authorList>
            <person name="Borrel G."/>
            <person name="Adam P.S."/>
            <person name="McKay L.J."/>
            <person name="Chen L.X."/>
            <person name="Sierra-Garcia I.N."/>
            <person name="Sieber C.M."/>
            <person name="Letourneur Q."/>
            <person name="Ghozlane A."/>
            <person name="Andersen G.L."/>
            <person name="Li W.J."/>
            <person name="Hallam S.J."/>
            <person name="Muyzer G."/>
            <person name="de Oliveira V.M."/>
            <person name="Inskeep W.P."/>
            <person name="Banfield J.F."/>
            <person name="Gribaldo S."/>
        </authorList>
    </citation>
    <scope>NUCLEOTIDE SEQUENCE [LARGE SCALE GENOMIC DNA]</scope>
    <source>
        <strain evidence="11">Verst-YHS</strain>
    </source>
</reference>
<evidence type="ECO:0000313" key="14">
    <source>
        <dbReference type="Proteomes" id="UP000317265"/>
    </source>
</evidence>
<comment type="catalytic activity">
    <reaction evidence="8 9">
        <text>tRNA(Trp) + L-tryptophan + ATP = L-tryptophyl-tRNA(Trp) + AMP + diphosphate + H(+)</text>
        <dbReference type="Rhea" id="RHEA:24080"/>
        <dbReference type="Rhea" id="RHEA-COMP:9671"/>
        <dbReference type="Rhea" id="RHEA-COMP:9705"/>
        <dbReference type="ChEBI" id="CHEBI:15378"/>
        <dbReference type="ChEBI" id="CHEBI:30616"/>
        <dbReference type="ChEBI" id="CHEBI:33019"/>
        <dbReference type="ChEBI" id="CHEBI:57912"/>
        <dbReference type="ChEBI" id="CHEBI:78442"/>
        <dbReference type="ChEBI" id="CHEBI:78535"/>
        <dbReference type="ChEBI" id="CHEBI:456215"/>
        <dbReference type="EC" id="6.1.1.2"/>
    </reaction>
</comment>
<dbReference type="HAMAP" id="MF_00140_A">
    <property type="entry name" value="Trp_tRNA_synth_A"/>
    <property type="match status" value="1"/>
</dbReference>
<comment type="subcellular location">
    <subcellularLocation>
        <location evidence="9">Cytoplasm</location>
    </subcellularLocation>
</comment>
<proteinExistence type="inferred from homology"/>
<name>A0A523BD71_9CREN</name>
<reference evidence="12 14" key="1">
    <citation type="journal article" date="2019" name="Nat. Microbiol.">
        <title>Expanding anaerobic alkane metabolism in the domain of Archaea.</title>
        <authorList>
            <person name="Wang Y."/>
            <person name="Wegener G."/>
            <person name="Hou J."/>
            <person name="Wang F."/>
            <person name="Xiao X."/>
        </authorList>
    </citation>
    <scope>NUCLEOTIDE SEQUENCE [LARGE SCALE GENOMIC DNA]</scope>
    <source>
        <strain evidence="12">WYZ-LMO11</strain>
    </source>
</reference>
<evidence type="ECO:0000256" key="6">
    <source>
        <dbReference type="ARBA" id="ARBA00022917"/>
    </source>
</evidence>
<dbReference type="AlphaFoldDB" id="A0A523BD71"/>
<dbReference type="InterPro" id="IPR014729">
    <property type="entry name" value="Rossmann-like_a/b/a_fold"/>
</dbReference>
<dbReference type="Pfam" id="PF00579">
    <property type="entry name" value="tRNA-synt_1b"/>
    <property type="match status" value="1"/>
</dbReference>
<dbReference type="PANTHER" id="PTHR10055">
    <property type="entry name" value="TRYPTOPHANYL-TRNA SYNTHETASE"/>
    <property type="match status" value="1"/>
</dbReference>
<evidence type="ECO:0000313" key="11">
    <source>
        <dbReference type="EMBL" id="RZN55271.1"/>
    </source>
</evidence>
<dbReference type="NCBIfam" id="TIGR00233">
    <property type="entry name" value="trpS"/>
    <property type="match status" value="1"/>
</dbReference>
<dbReference type="EMBL" id="QNVI01000041">
    <property type="protein sequence ID" value="TDA38896.1"/>
    <property type="molecule type" value="Genomic_DNA"/>
</dbReference>
<keyword evidence="6 9" id="KW-0648">Protein biosynthesis</keyword>
<evidence type="ECO:0000256" key="4">
    <source>
        <dbReference type="ARBA" id="ARBA00022741"/>
    </source>
</evidence>
<evidence type="ECO:0000256" key="9">
    <source>
        <dbReference type="HAMAP-Rule" id="MF_00140"/>
    </source>
</evidence>
<dbReference type="EC" id="6.1.1.2" evidence="9"/>
<comment type="caution">
    <text evidence="9">Lacks conserved residue(s) required for the propagation of feature annotation.</text>
</comment>
<protein>
    <recommendedName>
        <fullName evidence="9">Tryptophan--tRNA ligase</fullName>
        <ecNumber evidence="9">6.1.1.2</ecNumber>
    </recommendedName>
    <alternativeName>
        <fullName evidence="9">Tryptophanyl-tRNA synthetase</fullName>
        <shortName evidence="9">TrpRS</shortName>
    </alternativeName>
</protein>
<evidence type="ECO:0000313" key="13">
    <source>
        <dbReference type="Proteomes" id="UP000316080"/>
    </source>
</evidence>
<dbReference type="Proteomes" id="UP000317265">
    <property type="component" value="Unassembled WGS sequence"/>
</dbReference>
<gene>
    <name evidence="9" type="primary">trpS</name>
    <name evidence="12" type="ORF">DSO09_03365</name>
    <name evidence="11" type="ORF">EF809_05985</name>
</gene>
<dbReference type="Gene3D" id="1.10.240.10">
    <property type="entry name" value="Tyrosyl-Transfer RNA Synthetase"/>
    <property type="match status" value="1"/>
</dbReference>
<dbReference type="CDD" id="cd00806">
    <property type="entry name" value="TrpRS_core"/>
    <property type="match status" value="1"/>
</dbReference>
<evidence type="ECO:0000256" key="3">
    <source>
        <dbReference type="ARBA" id="ARBA00022598"/>
    </source>
</evidence>
<evidence type="ECO:0000256" key="1">
    <source>
        <dbReference type="ARBA" id="ARBA00005594"/>
    </source>
</evidence>
<dbReference type="PANTHER" id="PTHR10055:SF1">
    <property type="entry name" value="TRYPTOPHAN--TRNA LIGASE, CYTOPLASMIC"/>
    <property type="match status" value="1"/>
</dbReference>
<evidence type="ECO:0000313" key="12">
    <source>
        <dbReference type="EMBL" id="TDA38896.1"/>
    </source>
</evidence>
<accession>A0A523BD71</accession>
<comment type="caution">
    <text evidence="12">The sequence shown here is derived from an EMBL/GenBank/DDBJ whole genome shotgun (WGS) entry which is preliminary data.</text>
</comment>
<keyword evidence="7 9" id="KW-0030">Aminoacyl-tRNA synthetase</keyword>
<dbReference type="InterPro" id="IPR002306">
    <property type="entry name" value="Trp-tRNA-ligase"/>
</dbReference>
<comment type="similarity">
    <text evidence="1 9 10">Belongs to the class-I aminoacyl-tRNA synthetase family.</text>
</comment>
<dbReference type="InterPro" id="IPR020653">
    <property type="entry name" value="Tryptophan-tRNA-ligase_arc"/>
</dbReference>
<dbReference type="Gene3D" id="3.40.50.620">
    <property type="entry name" value="HUPs"/>
    <property type="match status" value="1"/>
</dbReference>
<dbReference type="GO" id="GO:0005524">
    <property type="term" value="F:ATP binding"/>
    <property type="evidence" value="ECO:0007669"/>
    <property type="project" value="UniProtKB-UniRule"/>
</dbReference>
<dbReference type="SUPFAM" id="SSF52374">
    <property type="entry name" value="Nucleotidylyl transferase"/>
    <property type="match status" value="1"/>
</dbReference>
<keyword evidence="5 9" id="KW-0067">ATP-binding</keyword>
<dbReference type="InterPro" id="IPR002305">
    <property type="entry name" value="aa-tRNA-synth_Ic"/>
</dbReference>
<keyword evidence="2 9" id="KW-0963">Cytoplasm</keyword>
<evidence type="ECO:0000256" key="8">
    <source>
        <dbReference type="ARBA" id="ARBA00049929"/>
    </source>
</evidence>
<comment type="function">
    <text evidence="9">Catalyzes the attachment of tryptophan to tRNA(Trp).</text>
</comment>
<keyword evidence="3 9" id="KW-0436">Ligase</keyword>
<dbReference type="GO" id="GO:0005737">
    <property type="term" value="C:cytoplasm"/>
    <property type="evidence" value="ECO:0007669"/>
    <property type="project" value="UniProtKB-SubCell"/>
</dbReference>
<dbReference type="GO" id="GO:0004830">
    <property type="term" value="F:tryptophan-tRNA ligase activity"/>
    <property type="evidence" value="ECO:0007669"/>
    <property type="project" value="UniProtKB-UniRule"/>
</dbReference>
<dbReference type="PRINTS" id="PR01039">
    <property type="entry name" value="TRNASYNTHTRP"/>
</dbReference>
<keyword evidence="4 9" id="KW-0547">Nucleotide-binding</keyword>
<sequence length="367" mass="43047">MHITPWEVRGEVNYDEIIKEFGVELITDDIIERLKKYTNNIHVLLRRKIFFAHREFEDWLDSFEKGIKVILYTGRGPSGYTHLGHLIPWIFTKYLQDVFKADLYFQVTDDEKFLIHPEMSMEDIENFTNDNILDIIAVGFDPERTKIFTNLNYKEIYRIAVRIARHITFSTAKATFGFTESSNIGIIFFPAMQAAPCFLYQILEGKDAHVLIPCAIDQEPYWRISRDVAPKLRFRKPAGIYSKFIPGLGANGKMSTSHPETCIFLKDSPEDVKRKIWNAFTGGQPTLKEQKEKGGNPNICVVYWYLYFYFEDDDKKVEEIYNECIIGKRICGECKELLTKKIIEFLIEHQKRREKAKDMVEKYLLKD</sequence>
<dbReference type="GO" id="GO:0006436">
    <property type="term" value="P:tryptophanyl-tRNA aminoacylation"/>
    <property type="evidence" value="ECO:0007669"/>
    <property type="project" value="UniProtKB-UniRule"/>
</dbReference>
<evidence type="ECO:0000256" key="10">
    <source>
        <dbReference type="RuleBase" id="RU363036"/>
    </source>
</evidence>
<dbReference type="NCBIfam" id="NF008927">
    <property type="entry name" value="PRK12285.1-4"/>
    <property type="match status" value="1"/>
</dbReference>
<dbReference type="Proteomes" id="UP000316080">
    <property type="component" value="Unassembled WGS sequence"/>
</dbReference>
<dbReference type="EMBL" id="RXIH01000046">
    <property type="protein sequence ID" value="RZN55271.1"/>
    <property type="molecule type" value="Genomic_DNA"/>
</dbReference>